<feature type="region of interest" description="Disordered" evidence="1">
    <location>
        <begin position="24"/>
        <end position="49"/>
    </location>
</feature>
<proteinExistence type="predicted"/>
<evidence type="ECO:0000256" key="1">
    <source>
        <dbReference type="SAM" id="MobiDB-lite"/>
    </source>
</evidence>
<dbReference type="AlphaFoldDB" id="A0A1V4K6B5"/>
<dbReference type="Proteomes" id="UP000190648">
    <property type="component" value="Unassembled WGS sequence"/>
</dbReference>
<evidence type="ECO:0000313" key="4">
    <source>
        <dbReference type="Proteomes" id="UP000190648"/>
    </source>
</evidence>
<name>A0A1V4K6B5_PATFA</name>
<protein>
    <recommendedName>
        <fullName evidence="5">Secreted protein</fullName>
    </recommendedName>
</protein>
<reference evidence="3 4" key="1">
    <citation type="submission" date="2016-02" db="EMBL/GenBank/DDBJ databases">
        <title>Band-tailed pigeon sequencing and assembly.</title>
        <authorList>
            <person name="Soares A.E."/>
            <person name="Novak B.J."/>
            <person name="Rice E.S."/>
            <person name="O'Connell B."/>
            <person name="Chang D."/>
            <person name="Weber S."/>
            <person name="Shapiro B."/>
        </authorList>
    </citation>
    <scope>NUCLEOTIDE SEQUENCE [LARGE SCALE GENOMIC DNA]</scope>
    <source>
        <strain evidence="3">BTP2013</strain>
        <tissue evidence="3">Blood</tissue>
    </source>
</reference>
<evidence type="ECO:0000313" key="3">
    <source>
        <dbReference type="EMBL" id="OPJ80010.1"/>
    </source>
</evidence>
<sequence length="75" mass="8783">MWKTAKLCFLLILQKAWATEKKIDGKDHQKGCQQQNFRGAGGQHSQKKPEPQWHLSELGIRGSCYEGNWTWQWLI</sequence>
<gene>
    <name evidence="3" type="ORF">AV530_002424</name>
</gene>
<evidence type="ECO:0008006" key="5">
    <source>
        <dbReference type="Google" id="ProtNLM"/>
    </source>
</evidence>
<organism evidence="3 4">
    <name type="scientific">Patagioenas fasciata monilis</name>
    <dbReference type="NCBI Taxonomy" id="372326"/>
    <lineage>
        <taxon>Eukaryota</taxon>
        <taxon>Metazoa</taxon>
        <taxon>Chordata</taxon>
        <taxon>Craniata</taxon>
        <taxon>Vertebrata</taxon>
        <taxon>Euteleostomi</taxon>
        <taxon>Archelosauria</taxon>
        <taxon>Archosauria</taxon>
        <taxon>Dinosauria</taxon>
        <taxon>Saurischia</taxon>
        <taxon>Theropoda</taxon>
        <taxon>Coelurosauria</taxon>
        <taxon>Aves</taxon>
        <taxon>Neognathae</taxon>
        <taxon>Neoaves</taxon>
        <taxon>Columbimorphae</taxon>
        <taxon>Columbiformes</taxon>
        <taxon>Columbidae</taxon>
        <taxon>Patagioenas</taxon>
    </lineage>
</organism>
<comment type="caution">
    <text evidence="3">The sequence shown here is derived from an EMBL/GenBank/DDBJ whole genome shotgun (WGS) entry which is preliminary data.</text>
</comment>
<keyword evidence="4" id="KW-1185">Reference proteome</keyword>
<keyword evidence="2" id="KW-0732">Signal</keyword>
<feature type="chain" id="PRO_5010738803" description="Secreted protein" evidence="2">
    <location>
        <begin position="19"/>
        <end position="75"/>
    </location>
</feature>
<dbReference type="EMBL" id="LSYS01004331">
    <property type="protein sequence ID" value="OPJ80010.1"/>
    <property type="molecule type" value="Genomic_DNA"/>
</dbReference>
<evidence type="ECO:0000256" key="2">
    <source>
        <dbReference type="SAM" id="SignalP"/>
    </source>
</evidence>
<feature type="signal peptide" evidence="2">
    <location>
        <begin position="1"/>
        <end position="18"/>
    </location>
</feature>
<accession>A0A1V4K6B5</accession>